<dbReference type="PANTHER" id="PTHR43289:SF34">
    <property type="entry name" value="SERINE_THREONINE-PROTEIN KINASE YBDM-RELATED"/>
    <property type="match status" value="1"/>
</dbReference>
<dbReference type="RefSeq" id="WP_379522087.1">
    <property type="nucleotide sequence ID" value="NZ_JBHSPA010000084.1"/>
</dbReference>
<keyword evidence="1 7" id="KW-0808">Transferase</keyword>
<evidence type="ECO:0000256" key="2">
    <source>
        <dbReference type="ARBA" id="ARBA00022741"/>
    </source>
</evidence>
<dbReference type="Gene3D" id="1.10.510.10">
    <property type="entry name" value="Transferase(Phosphotransferase) domain 1"/>
    <property type="match status" value="1"/>
</dbReference>
<feature type="region of interest" description="Disordered" evidence="5">
    <location>
        <begin position="262"/>
        <end position="283"/>
    </location>
</feature>
<dbReference type="Pfam" id="PF00069">
    <property type="entry name" value="Pkinase"/>
    <property type="match status" value="1"/>
</dbReference>
<keyword evidence="8" id="KW-1185">Reference proteome</keyword>
<dbReference type="Proteomes" id="UP001596058">
    <property type="component" value="Unassembled WGS sequence"/>
</dbReference>
<evidence type="ECO:0000313" key="7">
    <source>
        <dbReference type="EMBL" id="MFC5832651.1"/>
    </source>
</evidence>
<dbReference type="PROSITE" id="PS50011">
    <property type="entry name" value="PROTEIN_KINASE_DOM"/>
    <property type="match status" value="1"/>
</dbReference>
<gene>
    <name evidence="7" type="ORF">ACFPZ3_53110</name>
</gene>
<proteinExistence type="predicted"/>
<dbReference type="EC" id="2.7.11.1" evidence="7"/>
<evidence type="ECO:0000256" key="4">
    <source>
        <dbReference type="ARBA" id="ARBA00022840"/>
    </source>
</evidence>
<dbReference type="CDD" id="cd14014">
    <property type="entry name" value="STKc_PknB_like"/>
    <property type="match status" value="1"/>
</dbReference>
<reference evidence="8" key="1">
    <citation type="journal article" date="2019" name="Int. J. Syst. Evol. Microbiol.">
        <title>The Global Catalogue of Microorganisms (GCM) 10K type strain sequencing project: providing services to taxonomists for standard genome sequencing and annotation.</title>
        <authorList>
            <consortium name="The Broad Institute Genomics Platform"/>
            <consortium name="The Broad Institute Genome Sequencing Center for Infectious Disease"/>
            <person name="Wu L."/>
            <person name="Ma J."/>
        </authorList>
    </citation>
    <scope>NUCLEOTIDE SEQUENCE [LARGE SCALE GENOMIC DNA]</scope>
    <source>
        <strain evidence="8">CCUG 53903</strain>
    </source>
</reference>
<evidence type="ECO:0000256" key="3">
    <source>
        <dbReference type="ARBA" id="ARBA00022777"/>
    </source>
</evidence>
<dbReference type="SUPFAM" id="SSF56112">
    <property type="entry name" value="Protein kinase-like (PK-like)"/>
    <property type="match status" value="1"/>
</dbReference>
<organism evidence="7 8">
    <name type="scientific">Nonomuraea insulae</name>
    <dbReference type="NCBI Taxonomy" id="1616787"/>
    <lineage>
        <taxon>Bacteria</taxon>
        <taxon>Bacillati</taxon>
        <taxon>Actinomycetota</taxon>
        <taxon>Actinomycetes</taxon>
        <taxon>Streptosporangiales</taxon>
        <taxon>Streptosporangiaceae</taxon>
        <taxon>Nonomuraea</taxon>
    </lineage>
</organism>
<dbReference type="PANTHER" id="PTHR43289">
    <property type="entry name" value="MITOGEN-ACTIVATED PROTEIN KINASE KINASE KINASE 20-RELATED"/>
    <property type="match status" value="1"/>
</dbReference>
<feature type="compositionally biased region" description="Basic residues" evidence="5">
    <location>
        <begin position="339"/>
        <end position="352"/>
    </location>
</feature>
<dbReference type="PROSITE" id="PS00108">
    <property type="entry name" value="PROTEIN_KINASE_ST"/>
    <property type="match status" value="1"/>
</dbReference>
<dbReference type="InterPro" id="IPR008271">
    <property type="entry name" value="Ser/Thr_kinase_AS"/>
</dbReference>
<keyword evidence="2" id="KW-0547">Nucleotide-binding</keyword>
<evidence type="ECO:0000259" key="6">
    <source>
        <dbReference type="PROSITE" id="PS50011"/>
    </source>
</evidence>
<keyword evidence="3 7" id="KW-0418">Kinase</keyword>
<protein>
    <submittedName>
        <fullName evidence="7">Serine/threonine-protein kinase</fullName>
        <ecNumber evidence="7">2.7.11.1</ecNumber>
    </submittedName>
</protein>
<dbReference type="InterPro" id="IPR011009">
    <property type="entry name" value="Kinase-like_dom_sf"/>
</dbReference>
<keyword evidence="4" id="KW-0067">ATP-binding</keyword>
<name>A0ABW1D4D8_9ACTN</name>
<evidence type="ECO:0000256" key="1">
    <source>
        <dbReference type="ARBA" id="ARBA00022679"/>
    </source>
</evidence>
<accession>A0ABW1D4D8</accession>
<feature type="compositionally biased region" description="Low complexity" evidence="5">
    <location>
        <begin position="353"/>
        <end position="401"/>
    </location>
</feature>
<dbReference type="Gene3D" id="3.30.200.20">
    <property type="entry name" value="Phosphorylase Kinase, domain 1"/>
    <property type="match status" value="1"/>
</dbReference>
<comment type="caution">
    <text evidence="7">The sequence shown here is derived from an EMBL/GenBank/DDBJ whole genome shotgun (WGS) entry which is preliminary data.</text>
</comment>
<evidence type="ECO:0000256" key="5">
    <source>
        <dbReference type="SAM" id="MobiDB-lite"/>
    </source>
</evidence>
<dbReference type="InterPro" id="IPR000719">
    <property type="entry name" value="Prot_kinase_dom"/>
</dbReference>
<dbReference type="EMBL" id="JBHSPA010000084">
    <property type="protein sequence ID" value="MFC5832651.1"/>
    <property type="molecule type" value="Genomic_DNA"/>
</dbReference>
<dbReference type="GO" id="GO:0004674">
    <property type="term" value="F:protein serine/threonine kinase activity"/>
    <property type="evidence" value="ECO:0007669"/>
    <property type="project" value="UniProtKB-EC"/>
</dbReference>
<feature type="region of interest" description="Disordered" evidence="5">
    <location>
        <begin position="319"/>
        <end position="401"/>
    </location>
</feature>
<sequence>MPHAEPLQPGDPEAIAAYRIVGRLGEGGQGTVYLGQDPDGRPVAVKVLRESVGGDRFAKEIAAARRVEPFCIAQVLDASLGARPYIVSEYVEGPSLQQAGRHHGADLQRLAVSTATALAAIHQAGIVHRDFKPANVLLGRDGPRVIDFGVARAADSAVTMTSSIVGTPAFMAPEQLAGAYVGPAADVFAWASVMVYAATGTSPFGNDSLPAVINRILNQEPYLGDLAEPLRSIVYTCLAKDPAARPRMQDVLLRLIGGRPQPLAQQPQTGPWNAPGGHTLPPRRQARRFPLIAGLSGGVAACLVAAAVIWNVSADRDPVSPALAADSSEQPSPSATTPVRRKKTVPPKKRRTPTPAVRTTRPTPTQARSTPTRTRPTTTPSKKPTTTRPTTTRPTPAKTKAKATASFSLVYVRVTGRSRINQDGVTCYSGDVGFGIALDASEMGAPFSYQWLVDGQVVESGSRRMPSYSRGDYFGSKKLITPELGSSHTVVFRLTSPVSRTKSASWTMC</sequence>
<evidence type="ECO:0000313" key="8">
    <source>
        <dbReference type="Proteomes" id="UP001596058"/>
    </source>
</evidence>
<feature type="domain" description="Protein kinase" evidence="6">
    <location>
        <begin position="18"/>
        <end position="264"/>
    </location>
</feature>